<proteinExistence type="inferred from homology"/>
<evidence type="ECO:0000256" key="1">
    <source>
        <dbReference type="ARBA" id="ARBA00004123"/>
    </source>
</evidence>
<comment type="similarity">
    <text evidence="2">Belongs to the nucleoporin Nup133 family.</text>
</comment>
<accession>A0AAV7Z4S3</accession>
<dbReference type="InterPro" id="IPR015943">
    <property type="entry name" value="WD40/YVTN_repeat-like_dom_sf"/>
</dbReference>
<dbReference type="GO" id="GO:0006606">
    <property type="term" value="P:protein import into nucleus"/>
    <property type="evidence" value="ECO:0007669"/>
    <property type="project" value="TreeGrafter"/>
</dbReference>
<dbReference type="GO" id="GO:0000972">
    <property type="term" value="P:transcription-dependent tethering of RNA polymerase II gene DNA at nuclear periphery"/>
    <property type="evidence" value="ECO:0007669"/>
    <property type="project" value="TreeGrafter"/>
</dbReference>
<feature type="region of interest" description="Disordered" evidence="5">
    <location>
        <begin position="1066"/>
        <end position="1102"/>
    </location>
</feature>
<evidence type="ECO:0000256" key="4">
    <source>
        <dbReference type="ARBA" id="ARBA00023242"/>
    </source>
</evidence>
<feature type="compositionally biased region" description="Low complexity" evidence="5">
    <location>
        <begin position="552"/>
        <end position="563"/>
    </location>
</feature>
<dbReference type="EMBL" id="JANTQA010000036">
    <property type="protein sequence ID" value="KAJ3436814.1"/>
    <property type="molecule type" value="Genomic_DNA"/>
</dbReference>
<keyword evidence="3" id="KW-0813">Transport</keyword>
<evidence type="ECO:0000313" key="6">
    <source>
        <dbReference type="EMBL" id="KAJ3436814.1"/>
    </source>
</evidence>
<dbReference type="GO" id="GO:0016973">
    <property type="term" value="P:poly(A)+ mRNA export from nucleus"/>
    <property type="evidence" value="ECO:0007669"/>
    <property type="project" value="TreeGrafter"/>
</dbReference>
<name>A0AAV7Z4S3_9EUKA</name>
<dbReference type="Gene3D" id="2.130.10.10">
    <property type="entry name" value="YVTN repeat-like/Quinoprotein amine dehydrogenase"/>
    <property type="match status" value="1"/>
</dbReference>
<dbReference type="AlphaFoldDB" id="A0AAV7Z4S3"/>
<dbReference type="InterPro" id="IPR037624">
    <property type="entry name" value="Nup133-like"/>
</dbReference>
<dbReference type="SUPFAM" id="SSF117289">
    <property type="entry name" value="Nucleoporin domain"/>
    <property type="match status" value="1"/>
</dbReference>
<feature type="region of interest" description="Disordered" evidence="5">
    <location>
        <begin position="1"/>
        <end position="30"/>
    </location>
</feature>
<evidence type="ECO:0000256" key="2">
    <source>
        <dbReference type="ARBA" id="ARBA00005569"/>
    </source>
</evidence>
<feature type="compositionally biased region" description="Acidic residues" evidence="5">
    <location>
        <begin position="360"/>
        <end position="377"/>
    </location>
</feature>
<dbReference type="PANTHER" id="PTHR13405">
    <property type="entry name" value="NUCLEAR PORE COMPLEX PROTEIN NUP133"/>
    <property type="match status" value="1"/>
</dbReference>
<dbReference type="GO" id="GO:0031080">
    <property type="term" value="C:nuclear pore outer ring"/>
    <property type="evidence" value="ECO:0007669"/>
    <property type="project" value="TreeGrafter"/>
</dbReference>
<feature type="compositionally biased region" description="Polar residues" evidence="5">
    <location>
        <begin position="13"/>
        <end position="30"/>
    </location>
</feature>
<organism evidence="6 7">
    <name type="scientific">Anaeramoeba flamelloides</name>
    <dbReference type="NCBI Taxonomy" id="1746091"/>
    <lineage>
        <taxon>Eukaryota</taxon>
        <taxon>Metamonada</taxon>
        <taxon>Anaeramoebidae</taxon>
        <taxon>Anaeramoeba</taxon>
    </lineage>
</organism>
<comment type="caution">
    <text evidence="6">The sequence shown here is derived from an EMBL/GenBank/DDBJ whole genome shotgun (WGS) entry which is preliminary data.</text>
</comment>
<dbReference type="PANTHER" id="PTHR13405:SF11">
    <property type="entry name" value="NUCLEAR PORE COMPLEX PROTEIN NUP133"/>
    <property type="match status" value="1"/>
</dbReference>
<protein>
    <submittedName>
        <fullName evidence="6">Nuclear pore complex protein nup133</fullName>
    </submittedName>
</protein>
<evidence type="ECO:0000256" key="3">
    <source>
        <dbReference type="ARBA" id="ARBA00022448"/>
    </source>
</evidence>
<evidence type="ECO:0000256" key="5">
    <source>
        <dbReference type="SAM" id="MobiDB-lite"/>
    </source>
</evidence>
<feature type="compositionally biased region" description="Acidic residues" evidence="5">
    <location>
        <begin position="1075"/>
        <end position="1102"/>
    </location>
</feature>
<keyword evidence="4" id="KW-0539">Nucleus</keyword>
<sequence>MFITPSVKKPIRRTQNLVPQTEPPQNSRTINSRKFVSNKDPVKVEIFPSLPTVVQKYLRRRQFKNKEKQEGEEQGFQCKIFDDGQIVFLNKKKIFFWNIYKPQFCKSFPLPLDTNSNETLERSSSNLSLITNLKNEEFFGLFVCNQQGNFNFWISNNYSSQGLIKTGELQLNNEEEKVILIKTIQDYNQNQVILLGTDYGSIYFLYLYLTQSNNESNDFNETNDFQFDYDLKLLSKNDSAIQGISKLLLTPFKTFSRNSTLKKKSKKDINSLQKRNKNSIISLRYEPNNGSLVILSEFKLYVWNCEDWKKKDLNQEQEKEKFQDFEMKKNFKFSFKINLFEMIKSYFMKSLNESNKNQENENENENENEEDESENEDENANANFDLKFLDLQYINKLKLFIVFGAIINKKKNIINSFIFCPLEFETNSNNQFKSVIIGTPVGIDYQFSKEIKTVKPIKEILNSTKLIIPTNKELGNYSFLILKEQIMLITLDFNKRIENIGKLTIKNIIGMGTFEKFAILITNETILGLIKKGARYSNIINNLKESDKNKKNNNNNKNNNDIISNDDDQDEDNKIEYKKLNLKLESFESGFLQAFKDFVERDIESSNMKIHQLCNINQKLTLKQSKQFAELICKSLLQIATYYANYSRNQNIQWSNNTNDENDIGLDNVNDIEKNKLSKESKLIETKQFYWELFMEFLEANELWNFFNNPIYKLALIEIGSKLEAVSYLHNALMERNNEQNDNDQLIPKLKLKNSQYFVSKVTKLHELCFDVIQDFNQNKLKLLDANLIILTICSTASLHFDSNFNKFSVNYDLKKRLFWTCSKAIHQILEILYDKTKQKLLKLFLRQNHQNMDNDNNGTEHFSQMNNSLINNIHNGYNDNEFFINQKSGFEKDQDFQSKELIKQFIILCRLRLEVIDELELKNNIISPLFQIDEIRVCEELSIQFKIYPALIEIYCEKQNDYEKLIFYMEKFRNFGFLEHVFNYMFFQKKDYDFLKNTNQFDNELLKYLEENKLSLKWLQELKIQKYSLASKTLLNLSNGKNPLFLSLGKISQIVAIEEKKEQQKQQYNNNYEQENDIEEEEEEEDDDDEKKKEDDDDDDEKFGYEQEKKIKVFDQWLELIKLREIFKQINKNIQYPILTNFVKRCCLVKVSKEGLLLALDAINNSSFSTEELLNQIWAESIIRGNVNHSGFNWWLKILKALNNIKSNDYSQNENLIRILKKSVLYKIISQILEKNLYSLINEQILKNCFEFLPKQNKQLENLLIEVLKLAQEGL</sequence>
<evidence type="ECO:0000313" key="7">
    <source>
        <dbReference type="Proteomes" id="UP001146793"/>
    </source>
</evidence>
<feature type="region of interest" description="Disordered" evidence="5">
    <location>
        <begin position="545"/>
        <end position="568"/>
    </location>
</feature>
<gene>
    <name evidence="6" type="ORF">M0812_18881</name>
</gene>
<dbReference type="GO" id="GO:0017056">
    <property type="term" value="F:structural constituent of nuclear pore"/>
    <property type="evidence" value="ECO:0007669"/>
    <property type="project" value="InterPro"/>
</dbReference>
<reference evidence="6" key="1">
    <citation type="submission" date="2022-08" db="EMBL/GenBank/DDBJ databases">
        <title>Novel sulphate-reducing endosymbionts in the free-living metamonad Anaeramoeba.</title>
        <authorList>
            <person name="Jerlstrom-Hultqvist J."/>
            <person name="Cepicka I."/>
            <person name="Gallot-Lavallee L."/>
            <person name="Salas-Leiva D."/>
            <person name="Curtis B.A."/>
            <person name="Zahonova K."/>
            <person name="Pipaliya S."/>
            <person name="Dacks J."/>
            <person name="Roger A.J."/>
        </authorList>
    </citation>
    <scope>NUCLEOTIDE SEQUENCE</scope>
    <source>
        <strain evidence="6">Busselton2</strain>
    </source>
</reference>
<comment type="subcellular location">
    <subcellularLocation>
        <location evidence="1">Nucleus</location>
    </subcellularLocation>
</comment>
<dbReference type="Proteomes" id="UP001146793">
    <property type="component" value="Unassembled WGS sequence"/>
</dbReference>
<feature type="region of interest" description="Disordered" evidence="5">
    <location>
        <begin position="354"/>
        <end position="377"/>
    </location>
</feature>